<dbReference type="EMBL" id="FOPY01000011">
    <property type="protein sequence ID" value="SFH87067.1"/>
    <property type="molecule type" value="Genomic_DNA"/>
</dbReference>
<dbReference type="InterPro" id="IPR008719">
    <property type="entry name" value="N2O_reductase_NosL"/>
</dbReference>
<dbReference type="Gene3D" id="3.30.70.2050">
    <property type="match status" value="1"/>
</dbReference>
<dbReference type="Proteomes" id="UP000199040">
    <property type="component" value="Unassembled WGS sequence"/>
</dbReference>
<proteinExistence type="predicted"/>
<dbReference type="PROSITE" id="PS51257">
    <property type="entry name" value="PROKAR_LIPOPROTEIN"/>
    <property type="match status" value="1"/>
</dbReference>
<sequence>MKTTLTLVEARTAALGLLLGLLLVACSDPEAQSRSLTPVDFHASDECHVCGMIITEFPGPKGQAIGADAVRKFCSTAEMLGWWLQPENQRLDVKLYVHDMSRSDWNRPDDAHLIDAREAFYVLGPALKGAMGAVLASFSEEESAQTLAAEQGGHVLRFEQIDLAMLQQAMGMHGAGHH</sequence>
<protein>
    <submittedName>
        <fullName evidence="1">Copper chaperone NosL</fullName>
    </submittedName>
</protein>
<dbReference type="AlphaFoldDB" id="A0A1I3DK22"/>
<dbReference type="RefSeq" id="WP_092847773.1">
    <property type="nucleotide sequence ID" value="NZ_FOPY01000011.1"/>
</dbReference>
<dbReference type="PANTHER" id="PTHR41247:SF1">
    <property type="entry name" value="HTH-TYPE TRANSCRIPTIONAL REPRESSOR YCNK"/>
    <property type="match status" value="1"/>
</dbReference>
<dbReference type="SUPFAM" id="SSF160387">
    <property type="entry name" value="NosL/MerB-like"/>
    <property type="match status" value="1"/>
</dbReference>
<dbReference type="STRING" id="442341.SAMN04487959_11182"/>
<dbReference type="Gene3D" id="3.30.70.2060">
    <property type="match status" value="1"/>
</dbReference>
<dbReference type="Pfam" id="PF05573">
    <property type="entry name" value="NosL"/>
    <property type="match status" value="1"/>
</dbReference>
<evidence type="ECO:0000313" key="1">
    <source>
        <dbReference type="EMBL" id="SFH87067.1"/>
    </source>
</evidence>
<dbReference type="PANTHER" id="PTHR41247">
    <property type="entry name" value="HTH-TYPE TRANSCRIPTIONAL REPRESSOR YCNK"/>
    <property type="match status" value="1"/>
</dbReference>
<reference evidence="1 2" key="1">
    <citation type="submission" date="2016-10" db="EMBL/GenBank/DDBJ databases">
        <authorList>
            <person name="de Groot N.N."/>
        </authorList>
    </citation>
    <scope>NUCLEOTIDE SEQUENCE [LARGE SCALE GENOMIC DNA]</scope>
    <source>
        <strain evidence="1 2">CGMCC 1.6848</strain>
    </source>
</reference>
<organism evidence="1 2">
    <name type="scientific">Modicisalibacter xianhensis</name>
    <dbReference type="NCBI Taxonomy" id="442341"/>
    <lineage>
        <taxon>Bacteria</taxon>
        <taxon>Pseudomonadati</taxon>
        <taxon>Pseudomonadota</taxon>
        <taxon>Gammaproteobacteria</taxon>
        <taxon>Oceanospirillales</taxon>
        <taxon>Halomonadaceae</taxon>
        <taxon>Modicisalibacter</taxon>
    </lineage>
</organism>
<evidence type="ECO:0000313" key="2">
    <source>
        <dbReference type="Proteomes" id="UP000199040"/>
    </source>
</evidence>
<name>A0A1I3DK22_9GAMM</name>
<gene>
    <name evidence="1" type="ORF">SAMN04487959_11182</name>
</gene>
<accession>A0A1I3DK22</accession>
<keyword evidence="2" id="KW-1185">Reference proteome</keyword>